<keyword evidence="2" id="KW-1185">Reference proteome</keyword>
<name>A0A852X3G3_9MICO</name>
<dbReference type="Proteomes" id="UP000549066">
    <property type="component" value="Unassembled WGS sequence"/>
</dbReference>
<evidence type="ECO:0000313" key="1">
    <source>
        <dbReference type="EMBL" id="NYG22663.1"/>
    </source>
</evidence>
<comment type="caution">
    <text evidence="1">The sequence shown here is derived from an EMBL/GenBank/DDBJ whole genome shotgun (WGS) entry which is preliminary data.</text>
</comment>
<dbReference type="AlphaFoldDB" id="A0A852X3G3"/>
<sequence length="36" mass="3905">MSLDDVRIDDDAATLEGGVRRQVVVVFGALVVRFGE</sequence>
<protein>
    <submittedName>
        <fullName evidence="1">Uncharacterized protein</fullName>
    </submittedName>
</protein>
<reference evidence="1 2" key="1">
    <citation type="submission" date="2020-07" db="EMBL/GenBank/DDBJ databases">
        <title>Sequencing the genomes of 1000 actinobacteria strains.</title>
        <authorList>
            <person name="Klenk H.-P."/>
        </authorList>
    </citation>
    <scope>NUCLEOTIDE SEQUENCE [LARGE SCALE GENOMIC DNA]</scope>
    <source>
        <strain evidence="1 2">DSM 8598</strain>
    </source>
</reference>
<dbReference type="EMBL" id="JACCFI010000001">
    <property type="protein sequence ID" value="NYG22663.1"/>
    <property type="molecule type" value="Genomic_DNA"/>
</dbReference>
<evidence type="ECO:0000313" key="2">
    <source>
        <dbReference type="Proteomes" id="UP000549066"/>
    </source>
</evidence>
<gene>
    <name evidence="1" type="ORF">BJY17_003410</name>
</gene>
<accession>A0A852X3G3</accession>
<proteinExistence type="predicted"/>
<organism evidence="1 2">
    <name type="scientific">Agromyces hippuratus</name>
    <dbReference type="NCBI Taxonomy" id="286438"/>
    <lineage>
        <taxon>Bacteria</taxon>
        <taxon>Bacillati</taxon>
        <taxon>Actinomycetota</taxon>
        <taxon>Actinomycetes</taxon>
        <taxon>Micrococcales</taxon>
        <taxon>Microbacteriaceae</taxon>
        <taxon>Agromyces</taxon>
    </lineage>
</organism>